<dbReference type="FunFam" id="2.170.150.20:FF:000001">
    <property type="entry name" value="Peptide methionine sulfoxide reductase MsrB"/>
    <property type="match status" value="1"/>
</dbReference>
<name>A0A2X2CNG1_PSELU</name>
<feature type="binding site" evidence="9">
    <location>
        <position position="99"/>
    </location>
    <ligand>
        <name>Zn(2+)</name>
        <dbReference type="ChEBI" id="CHEBI:29105"/>
    </ligand>
</feature>
<dbReference type="EMBL" id="UAUF01000012">
    <property type="protein sequence ID" value="SPZ08251.1"/>
    <property type="molecule type" value="Genomic_DNA"/>
</dbReference>
<dbReference type="InterPro" id="IPR028427">
    <property type="entry name" value="Met_Sox_Rdtase_MsrB"/>
</dbReference>
<evidence type="ECO:0000256" key="9">
    <source>
        <dbReference type="HAMAP-Rule" id="MF_01400"/>
    </source>
</evidence>
<organism evidence="12 13">
    <name type="scientific">Pseudomonas luteola</name>
    <dbReference type="NCBI Taxonomy" id="47886"/>
    <lineage>
        <taxon>Bacteria</taxon>
        <taxon>Pseudomonadati</taxon>
        <taxon>Pseudomonadota</taxon>
        <taxon>Gammaproteobacteria</taxon>
        <taxon>Pseudomonadales</taxon>
        <taxon>Pseudomonadaceae</taxon>
        <taxon>Pseudomonas</taxon>
    </lineage>
</organism>
<evidence type="ECO:0000259" key="10">
    <source>
        <dbReference type="PROSITE" id="PS51790"/>
    </source>
</evidence>
<dbReference type="HAMAP" id="MF_01400">
    <property type="entry name" value="MsrB"/>
    <property type="match status" value="1"/>
</dbReference>
<accession>A0A2X2CNG1</accession>
<dbReference type="Proteomes" id="UP000250443">
    <property type="component" value="Unassembled WGS sequence"/>
</dbReference>
<evidence type="ECO:0000313" key="13">
    <source>
        <dbReference type="Proteomes" id="UP000250443"/>
    </source>
</evidence>
<dbReference type="PROSITE" id="PS51790">
    <property type="entry name" value="MSRB"/>
    <property type="match status" value="1"/>
</dbReference>
<dbReference type="GO" id="GO:0030091">
    <property type="term" value="P:protein repair"/>
    <property type="evidence" value="ECO:0007669"/>
    <property type="project" value="InterPro"/>
</dbReference>
<evidence type="ECO:0000313" key="14">
    <source>
        <dbReference type="Proteomes" id="UP000638986"/>
    </source>
</evidence>
<feature type="binding site" evidence="9">
    <location>
        <position position="96"/>
    </location>
    <ligand>
        <name>Zn(2+)</name>
        <dbReference type="ChEBI" id="CHEBI:29105"/>
    </ligand>
</feature>
<dbReference type="RefSeq" id="WP_010794890.1">
    <property type="nucleotide sequence ID" value="NZ_CP044086.1"/>
</dbReference>
<feature type="binding site" evidence="9">
    <location>
        <position position="47"/>
    </location>
    <ligand>
        <name>Zn(2+)</name>
        <dbReference type="ChEBI" id="CHEBI:29105"/>
    </ligand>
</feature>
<feature type="binding site" evidence="9">
    <location>
        <position position="50"/>
    </location>
    <ligand>
        <name>Zn(2+)</name>
        <dbReference type="ChEBI" id="CHEBI:29105"/>
    </ligand>
</feature>
<dbReference type="PANTHER" id="PTHR10173">
    <property type="entry name" value="METHIONINE SULFOXIDE REDUCTASE"/>
    <property type="match status" value="1"/>
</dbReference>
<keyword evidence="5 9" id="KW-0862">Zinc</keyword>
<keyword evidence="6 9" id="KW-0560">Oxidoreductase</keyword>
<dbReference type="AlphaFoldDB" id="A0A2X2CNG1"/>
<dbReference type="Proteomes" id="UP000638986">
    <property type="component" value="Unassembled WGS sequence"/>
</dbReference>
<dbReference type="InterPro" id="IPR011057">
    <property type="entry name" value="Mss4-like_sf"/>
</dbReference>
<dbReference type="Pfam" id="PF01641">
    <property type="entry name" value="SelR"/>
    <property type="match status" value="1"/>
</dbReference>
<evidence type="ECO:0000256" key="6">
    <source>
        <dbReference type="ARBA" id="ARBA00023002"/>
    </source>
</evidence>
<dbReference type="GO" id="GO:0008270">
    <property type="term" value="F:zinc ion binding"/>
    <property type="evidence" value="ECO:0007669"/>
    <property type="project" value="UniProtKB-UniRule"/>
</dbReference>
<dbReference type="SUPFAM" id="SSF51316">
    <property type="entry name" value="Mss4-like"/>
    <property type="match status" value="1"/>
</dbReference>
<dbReference type="InterPro" id="IPR002579">
    <property type="entry name" value="Met_Sox_Rdtase_MsrB_dom"/>
</dbReference>
<reference evidence="12 13" key="1">
    <citation type="submission" date="2018-06" db="EMBL/GenBank/DDBJ databases">
        <authorList>
            <consortium name="Pathogen Informatics"/>
            <person name="Doyle S."/>
        </authorList>
    </citation>
    <scope>NUCLEOTIDE SEQUENCE [LARGE SCALE GENOMIC DNA]</scope>
    <source>
        <strain evidence="12 13">NCTC11842</strain>
    </source>
</reference>
<dbReference type="GO" id="GO:0006979">
    <property type="term" value="P:response to oxidative stress"/>
    <property type="evidence" value="ECO:0007669"/>
    <property type="project" value="InterPro"/>
</dbReference>
<evidence type="ECO:0000256" key="1">
    <source>
        <dbReference type="ARBA" id="ARBA00007174"/>
    </source>
</evidence>
<protein>
    <recommendedName>
        <fullName evidence="3 9">Peptide methionine sulfoxide reductase MsrB</fullName>
        <ecNumber evidence="2 9">1.8.4.12</ecNumber>
    </recommendedName>
    <alternativeName>
        <fullName evidence="8 9">Peptide-methionine (R)-S-oxide reductase</fullName>
    </alternativeName>
</protein>
<evidence type="ECO:0000256" key="8">
    <source>
        <dbReference type="ARBA" id="ARBA00075819"/>
    </source>
</evidence>
<dbReference type="GeneID" id="300268939"/>
<evidence type="ECO:0000313" key="11">
    <source>
        <dbReference type="EMBL" id="MBH3439255.1"/>
    </source>
</evidence>
<dbReference type="EC" id="1.8.4.12" evidence="2 9"/>
<evidence type="ECO:0000313" key="12">
    <source>
        <dbReference type="EMBL" id="SPZ08251.1"/>
    </source>
</evidence>
<keyword evidence="4 9" id="KW-0479">Metal-binding</keyword>
<dbReference type="Gene3D" id="2.170.150.20">
    <property type="entry name" value="Peptide methionine sulfoxide reductase"/>
    <property type="match status" value="1"/>
</dbReference>
<reference evidence="11 14" key="2">
    <citation type="submission" date="2020-11" db="EMBL/GenBank/DDBJ databases">
        <title>Enhanced detection system for hospital associated transmission using whole genome sequencing surveillance.</title>
        <authorList>
            <person name="Harrison L.H."/>
            <person name="Van Tyne D."/>
            <person name="Marsh J.W."/>
            <person name="Griffith M.P."/>
            <person name="Snyder D.J."/>
            <person name="Cooper V.S."/>
            <person name="Mustapha M."/>
        </authorList>
    </citation>
    <scope>NUCLEOTIDE SEQUENCE [LARGE SCALE GENOMIC DNA]</scope>
    <source>
        <strain evidence="11 14">PSB00013</strain>
    </source>
</reference>
<sequence>MDKVIKSEDVWRDQLDNDQFRVCRLKATEAPYTGKYCDTKTPGVYQCVCCGQALFDSETKYSSGCGWPSFYQPISNDALREEEDFSHGMHRIEVLCSRCDAHLGHVFPDGPRPTGLRYCINSVALDLVPRDE</sequence>
<feature type="active site" description="Nucleophile" evidence="9">
    <location>
        <position position="119"/>
    </location>
</feature>
<evidence type="ECO:0000256" key="3">
    <source>
        <dbReference type="ARBA" id="ARBA00021130"/>
    </source>
</evidence>
<proteinExistence type="inferred from homology"/>
<feature type="domain" description="MsrB" evidence="10">
    <location>
        <begin position="8"/>
        <end position="130"/>
    </location>
</feature>
<dbReference type="EMBL" id="JADTXM010000007">
    <property type="protein sequence ID" value="MBH3439255.1"/>
    <property type="molecule type" value="Genomic_DNA"/>
</dbReference>
<comment type="similarity">
    <text evidence="1 9">Belongs to the MsrB Met sulfoxide reductase family.</text>
</comment>
<comment type="catalytic activity">
    <reaction evidence="7 9">
        <text>L-methionyl-[protein] + [thioredoxin]-disulfide + H2O = L-methionyl-(R)-S-oxide-[protein] + [thioredoxin]-dithiol</text>
        <dbReference type="Rhea" id="RHEA:24164"/>
        <dbReference type="Rhea" id="RHEA-COMP:10698"/>
        <dbReference type="Rhea" id="RHEA-COMP:10700"/>
        <dbReference type="Rhea" id="RHEA-COMP:12313"/>
        <dbReference type="Rhea" id="RHEA-COMP:12314"/>
        <dbReference type="ChEBI" id="CHEBI:15377"/>
        <dbReference type="ChEBI" id="CHEBI:16044"/>
        <dbReference type="ChEBI" id="CHEBI:29950"/>
        <dbReference type="ChEBI" id="CHEBI:45764"/>
        <dbReference type="ChEBI" id="CHEBI:50058"/>
        <dbReference type="EC" id="1.8.4.12"/>
    </reaction>
</comment>
<dbReference type="GO" id="GO:0033743">
    <property type="term" value="F:peptide-methionine (R)-S-oxide reductase activity"/>
    <property type="evidence" value="ECO:0007669"/>
    <property type="project" value="UniProtKB-UniRule"/>
</dbReference>
<evidence type="ECO:0000256" key="2">
    <source>
        <dbReference type="ARBA" id="ARBA00012499"/>
    </source>
</evidence>
<gene>
    <name evidence="9 12" type="primary">msrB</name>
    <name evidence="11" type="ORF">I5Q09_11215</name>
    <name evidence="12" type="ORF">NCTC11842_02689</name>
</gene>
<evidence type="ECO:0000256" key="7">
    <source>
        <dbReference type="ARBA" id="ARBA00048488"/>
    </source>
</evidence>
<evidence type="ECO:0000256" key="5">
    <source>
        <dbReference type="ARBA" id="ARBA00022833"/>
    </source>
</evidence>
<evidence type="ECO:0000256" key="4">
    <source>
        <dbReference type="ARBA" id="ARBA00022723"/>
    </source>
</evidence>
<dbReference type="PANTHER" id="PTHR10173:SF52">
    <property type="entry name" value="METHIONINE-R-SULFOXIDE REDUCTASE B1"/>
    <property type="match status" value="1"/>
</dbReference>
<dbReference type="GO" id="GO:0005737">
    <property type="term" value="C:cytoplasm"/>
    <property type="evidence" value="ECO:0007669"/>
    <property type="project" value="TreeGrafter"/>
</dbReference>
<comment type="cofactor">
    <cofactor evidence="9">
        <name>Zn(2+)</name>
        <dbReference type="ChEBI" id="CHEBI:29105"/>
    </cofactor>
    <text evidence="9">Binds 1 zinc ion per subunit. The zinc ion is important for the structural integrity of the protein.</text>
</comment>
<dbReference type="NCBIfam" id="TIGR00357">
    <property type="entry name" value="peptide-methionine (R)-S-oxide reductase MsrB"/>
    <property type="match status" value="1"/>
</dbReference>